<protein>
    <submittedName>
        <fullName evidence="1">Bi-domain-containing oxidoreductase</fullName>
    </submittedName>
</protein>
<evidence type="ECO:0000313" key="2">
    <source>
        <dbReference type="Proteomes" id="UP001377168"/>
    </source>
</evidence>
<dbReference type="EMBL" id="JBBKAJ010000022">
    <property type="protein sequence ID" value="MEJ8637977.1"/>
    <property type="molecule type" value="Genomic_DNA"/>
</dbReference>
<keyword evidence="2" id="KW-1185">Reference proteome</keyword>
<gene>
    <name evidence="1" type="ORF">WKI67_31960</name>
</gene>
<comment type="caution">
    <text evidence="1">The sequence shown here is derived from an EMBL/GenBank/DDBJ whole genome shotgun (WGS) entry which is preliminary data.</text>
</comment>
<sequence>MKQVVQNYKSGELAVLDVPVPGCKPGGVLVRTAYSLISTGTELMKVSEAGMSMLGKARSRPDQVAKVMQSVATNGVPATYRKVMGKLDSYTPLGYSLCGVVEQVGAGIDDVKVGDLVACAGNEHALHAELNWVPKNLYAPVPDGLAPRHAAFGTVGSIAMQGVRQGESRLGEVALVIGLGLIGQLVAQLLTASGVRVVGADPDPARCELAERLGAAACGDPASAAVEAAVAELTGGHGVDQVYLAAGGSSNQPVELAARLCRDRGRVVDIGKCRLDLPWNAYYEKELDVRFSRSYGPGRYDPEYELEGRDYPIGYVRWTERRNLACFLDLLARGRVDVEPLVSHIADFDDAVATYQSLKDGDLKAVAVLFRYAGPVEDTAEAVAPAVTVPAVKRRSGSVSTSARSATAPVRLAFVGAGNYATSMLLPHLTQRAGVELSTVVTTTALSAANAQRKFGFAEATTDLDAVLGDTSIDAVFVVTRHSSHAELTRKALLAGKAVFVEKPLALTEDDLADVLAAVEESGNDRLQVGFNRRFAPLLQEAKKRFGARTGPASLRYLVNAGRLQHGSWYLQQGTEGSRFAGEGGHFIDTASWLLDADPVSVYAVATTGNEVGSDMQIVLRYPDGSTATISYVTTGAAGFPKETLDLVADGKVLRLDDFVRASLFVDGGAGRRRWVSSRLPKARDKGQSAELAAFIKAVRTGGPMPVPLESLVTTTSATLAVQAGLAGGAPVTLARTR</sequence>
<evidence type="ECO:0000313" key="1">
    <source>
        <dbReference type="EMBL" id="MEJ8637977.1"/>
    </source>
</evidence>
<reference evidence="1" key="1">
    <citation type="submission" date="2024-03" db="EMBL/GenBank/DDBJ databases">
        <title>Novel Streptomyces species of biotechnological and ecological value are a feature of Machair soil.</title>
        <authorList>
            <person name="Prole J.R."/>
            <person name="Goodfellow M."/>
            <person name="Allenby N."/>
            <person name="Ward A.C."/>
        </authorList>
    </citation>
    <scope>NUCLEOTIDE SEQUENCE</scope>
    <source>
        <strain evidence="1">MS2.AVA.5</strain>
    </source>
</reference>
<organism evidence="1 2">
    <name type="scientific">Streptomyces achmelvichensis</name>
    <dbReference type="NCBI Taxonomy" id="3134111"/>
    <lineage>
        <taxon>Bacteria</taxon>
        <taxon>Bacillati</taxon>
        <taxon>Actinomycetota</taxon>
        <taxon>Actinomycetes</taxon>
        <taxon>Kitasatosporales</taxon>
        <taxon>Streptomycetaceae</taxon>
        <taxon>Streptomyces</taxon>
    </lineage>
</organism>
<accession>A0ACC6Q486</accession>
<proteinExistence type="predicted"/>
<dbReference type="Proteomes" id="UP001377168">
    <property type="component" value="Unassembled WGS sequence"/>
</dbReference>
<name>A0ACC6Q486_9ACTN</name>